<sequence length="455" mass="51108">MRIHFTSIGGSVMHQLAIALKRKGYQVTGSDDEIFEPARGNLDSEGILPQQLGWQPDLVDSKLDAVILGMHARADNPELIKARELGIPIYSFPEYIYQESRGKTRVIVGGSHGKTTTTSMIMHVLRSANIDFDYLVGARLHGFDQSVKITGAPVIVCEGDEYPASAIEKRPKFHFLFPHIAVITGIAWDHINVFPTFDNYLEQFRIFIEKIEKGGHLIYNDTDATLKELVEAQNRTDIHYHPYRVPAHEIKNGETKVTIEDKEVSLKVFGDHNLLNMQAAWLVCKQLGVSAADFTKAISSFTGASKRLELLAKNEQALFFRDFAHAPSKVKATIEALKQQFPDKTLIAVLELHTYSSLNEAFMKEYDGVMEKADWAAVFYSRHALEIKRMPDLSKESVAKGFDKKGLAVINERKDLEDWLNSNDYKNAVVVFMSSGNYDGLDTELFAKQITGASH</sequence>
<keyword evidence="4" id="KW-0067">ATP-binding</keyword>
<dbReference type="InterPro" id="IPR036565">
    <property type="entry name" value="Mur-like_cat_sf"/>
</dbReference>
<dbReference type="InterPro" id="IPR050061">
    <property type="entry name" value="MurCDEF_pg_biosynth"/>
</dbReference>
<proteinExistence type="predicted"/>
<dbReference type="PANTHER" id="PTHR43445">
    <property type="entry name" value="UDP-N-ACETYLMURAMATE--L-ALANINE LIGASE-RELATED"/>
    <property type="match status" value="1"/>
</dbReference>
<dbReference type="SUPFAM" id="SSF51984">
    <property type="entry name" value="MurCD N-terminal domain"/>
    <property type="match status" value="1"/>
</dbReference>
<dbReference type="Proteomes" id="UP000184048">
    <property type="component" value="Unassembled WGS sequence"/>
</dbReference>
<dbReference type="GO" id="GO:0005524">
    <property type="term" value="F:ATP binding"/>
    <property type="evidence" value="ECO:0007669"/>
    <property type="project" value="UniProtKB-KW"/>
</dbReference>
<organism evidence="12 13">
    <name type="scientific">Flavisolibacter ginsengisoli DSM 18119</name>
    <dbReference type="NCBI Taxonomy" id="1121884"/>
    <lineage>
        <taxon>Bacteria</taxon>
        <taxon>Pseudomonadati</taxon>
        <taxon>Bacteroidota</taxon>
        <taxon>Chitinophagia</taxon>
        <taxon>Chitinophagales</taxon>
        <taxon>Chitinophagaceae</taxon>
        <taxon>Flavisolibacter</taxon>
    </lineage>
</organism>
<accession>A0A1M5AF08</accession>
<keyword evidence="5" id="KW-0133">Cell shape</keyword>
<dbReference type="GO" id="GO:0051301">
    <property type="term" value="P:cell division"/>
    <property type="evidence" value="ECO:0007669"/>
    <property type="project" value="UniProtKB-KW"/>
</dbReference>
<dbReference type="RefSeq" id="WP_072835424.1">
    <property type="nucleotide sequence ID" value="NZ_FQUU01000008.1"/>
</dbReference>
<evidence type="ECO:0000259" key="11">
    <source>
        <dbReference type="Pfam" id="PF08245"/>
    </source>
</evidence>
<name>A0A1M5AF08_9BACT</name>
<evidence type="ECO:0000256" key="2">
    <source>
        <dbReference type="ARBA" id="ARBA00022618"/>
    </source>
</evidence>
<dbReference type="PANTHER" id="PTHR43445:SF3">
    <property type="entry name" value="UDP-N-ACETYLMURAMATE--L-ALANINE LIGASE"/>
    <property type="match status" value="1"/>
</dbReference>
<evidence type="ECO:0000256" key="8">
    <source>
        <dbReference type="ARBA" id="ARBA00023316"/>
    </source>
</evidence>
<dbReference type="InterPro" id="IPR000713">
    <property type="entry name" value="Mur_ligase_N"/>
</dbReference>
<dbReference type="GO" id="GO:0009252">
    <property type="term" value="P:peptidoglycan biosynthetic process"/>
    <property type="evidence" value="ECO:0007669"/>
    <property type="project" value="UniProtKB-KW"/>
</dbReference>
<evidence type="ECO:0000256" key="5">
    <source>
        <dbReference type="ARBA" id="ARBA00022960"/>
    </source>
</evidence>
<gene>
    <name evidence="12" type="ORF">SAMN02745131_02248</name>
</gene>
<evidence type="ECO:0000256" key="4">
    <source>
        <dbReference type="ARBA" id="ARBA00022840"/>
    </source>
</evidence>
<keyword evidence="13" id="KW-1185">Reference proteome</keyword>
<evidence type="ECO:0000313" key="13">
    <source>
        <dbReference type="Proteomes" id="UP000184048"/>
    </source>
</evidence>
<dbReference type="SUPFAM" id="SSF53623">
    <property type="entry name" value="MurD-like peptide ligases, catalytic domain"/>
    <property type="match status" value="1"/>
</dbReference>
<dbReference type="InterPro" id="IPR036615">
    <property type="entry name" value="Mur_ligase_C_dom_sf"/>
</dbReference>
<dbReference type="Pfam" id="PF01225">
    <property type="entry name" value="Mur_ligase"/>
    <property type="match status" value="1"/>
</dbReference>
<feature type="domain" description="Mur ligase N-terminal catalytic" evidence="9">
    <location>
        <begin position="2"/>
        <end position="98"/>
    </location>
</feature>
<keyword evidence="7" id="KW-0131">Cell cycle</keyword>
<evidence type="ECO:0000256" key="7">
    <source>
        <dbReference type="ARBA" id="ARBA00023306"/>
    </source>
</evidence>
<evidence type="ECO:0000259" key="9">
    <source>
        <dbReference type="Pfam" id="PF01225"/>
    </source>
</evidence>
<evidence type="ECO:0000256" key="1">
    <source>
        <dbReference type="ARBA" id="ARBA00022598"/>
    </source>
</evidence>
<feature type="domain" description="Mur ligase central" evidence="11">
    <location>
        <begin position="108"/>
        <end position="283"/>
    </location>
</feature>
<dbReference type="Gene3D" id="3.40.50.720">
    <property type="entry name" value="NAD(P)-binding Rossmann-like Domain"/>
    <property type="match status" value="1"/>
</dbReference>
<dbReference type="Pfam" id="PF02875">
    <property type="entry name" value="Mur_ligase_C"/>
    <property type="match status" value="1"/>
</dbReference>
<dbReference type="Gene3D" id="3.90.190.20">
    <property type="entry name" value="Mur ligase, C-terminal domain"/>
    <property type="match status" value="1"/>
</dbReference>
<dbReference type="AlphaFoldDB" id="A0A1M5AF08"/>
<dbReference type="Gene3D" id="3.40.1190.10">
    <property type="entry name" value="Mur-like, catalytic domain"/>
    <property type="match status" value="1"/>
</dbReference>
<dbReference type="InterPro" id="IPR004101">
    <property type="entry name" value="Mur_ligase_C"/>
</dbReference>
<dbReference type="Pfam" id="PF08245">
    <property type="entry name" value="Mur_ligase_M"/>
    <property type="match status" value="1"/>
</dbReference>
<evidence type="ECO:0000313" key="12">
    <source>
        <dbReference type="EMBL" id="SHF28482.1"/>
    </source>
</evidence>
<dbReference type="GO" id="GO:0016881">
    <property type="term" value="F:acid-amino acid ligase activity"/>
    <property type="evidence" value="ECO:0007669"/>
    <property type="project" value="InterPro"/>
</dbReference>
<evidence type="ECO:0000259" key="10">
    <source>
        <dbReference type="Pfam" id="PF02875"/>
    </source>
</evidence>
<reference evidence="12 13" key="1">
    <citation type="submission" date="2016-11" db="EMBL/GenBank/DDBJ databases">
        <authorList>
            <person name="Jaros S."/>
            <person name="Januszkiewicz K."/>
            <person name="Wedrychowicz H."/>
        </authorList>
    </citation>
    <scope>NUCLEOTIDE SEQUENCE [LARGE SCALE GENOMIC DNA]</scope>
    <source>
        <strain evidence="12 13">DSM 18119</strain>
    </source>
</reference>
<dbReference type="EMBL" id="FQUU01000008">
    <property type="protein sequence ID" value="SHF28482.1"/>
    <property type="molecule type" value="Genomic_DNA"/>
</dbReference>
<protein>
    <submittedName>
        <fullName evidence="12">UDP-N-acetylmuramate: L-alanyl-gamma-D-glutamyl-meso-diaminopimelate ligase</fullName>
    </submittedName>
</protein>
<keyword evidence="8" id="KW-0961">Cell wall biogenesis/degradation</keyword>
<keyword evidence="3" id="KW-0547">Nucleotide-binding</keyword>
<evidence type="ECO:0000256" key="6">
    <source>
        <dbReference type="ARBA" id="ARBA00022984"/>
    </source>
</evidence>
<keyword evidence="6" id="KW-0573">Peptidoglycan synthesis</keyword>
<dbReference type="GO" id="GO:0008360">
    <property type="term" value="P:regulation of cell shape"/>
    <property type="evidence" value="ECO:0007669"/>
    <property type="project" value="UniProtKB-KW"/>
</dbReference>
<feature type="domain" description="Mur ligase C-terminal" evidence="10">
    <location>
        <begin position="307"/>
        <end position="436"/>
    </location>
</feature>
<keyword evidence="2" id="KW-0132">Cell division</keyword>
<dbReference type="STRING" id="1121884.SAMN02745131_02248"/>
<dbReference type="GO" id="GO:0071555">
    <property type="term" value="P:cell wall organization"/>
    <property type="evidence" value="ECO:0007669"/>
    <property type="project" value="UniProtKB-KW"/>
</dbReference>
<dbReference type="SUPFAM" id="SSF53244">
    <property type="entry name" value="MurD-like peptide ligases, peptide-binding domain"/>
    <property type="match status" value="1"/>
</dbReference>
<dbReference type="OrthoDB" id="9804126at2"/>
<evidence type="ECO:0000256" key="3">
    <source>
        <dbReference type="ARBA" id="ARBA00022741"/>
    </source>
</evidence>
<dbReference type="InterPro" id="IPR013221">
    <property type="entry name" value="Mur_ligase_cen"/>
</dbReference>
<keyword evidence="1 12" id="KW-0436">Ligase</keyword>